<dbReference type="PROSITE" id="PS01229">
    <property type="entry name" value="COF_2"/>
    <property type="match status" value="1"/>
</dbReference>
<keyword evidence="1" id="KW-0378">Hydrolase</keyword>
<keyword evidence="2" id="KW-1185">Reference proteome</keyword>
<dbReference type="GO" id="GO:0005829">
    <property type="term" value="C:cytosol"/>
    <property type="evidence" value="ECO:0007669"/>
    <property type="project" value="TreeGrafter"/>
</dbReference>
<dbReference type="AlphaFoldDB" id="A0A544TRT0"/>
<dbReference type="NCBIfam" id="TIGR01484">
    <property type="entry name" value="HAD-SF-IIB"/>
    <property type="match status" value="1"/>
</dbReference>
<dbReference type="Pfam" id="PF08282">
    <property type="entry name" value="Hydrolase_3"/>
    <property type="match status" value="1"/>
</dbReference>
<organism evidence="1 2">
    <name type="scientific">Psychrobacillus vulpis</name>
    <dbReference type="NCBI Taxonomy" id="2325572"/>
    <lineage>
        <taxon>Bacteria</taxon>
        <taxon>Bacillati</taxon>
        <taxon>Bacillota</taxon>
        <taxon>Bacilli</taxon>
        <taxon>Bacillales</taxon>
        <taxon>Bacillaceae</taxon>
        <taxon>Psychrobacillus</taxon>
    </lineage>
</organism>
<evidence type="ECO:0000313" key="1">
    <source>
        <dbReference type="EMBL" id="TQR20149.1"/>
    </source>
</evidence>
<dbReference type="Proteomes" id="UP000316626">
    <property type="component" value="Unassembled WGS sequence"/>
</dbReference>
<evidence type="ECO:0000313" key="2">
    <source>
        <dbReference type="Proteomes" id="UP000316626"/>
    </source>
</evidence>
<protein>
    <submittedName>
        <fullName evidence="1">Cof-type HAD-IIB family hydrolase</fullName>
    </submittedName>
</protein>
<dbReference type="InterPro" id="IPR006379">
    <property type="entry name" value="HAD-SF_hydro_IIB"/>
</dbReference>
<gene>
    <name evidence="1" type="ORF">FG384_08270</name>
</gene>
<dbReference type="InterPro" id="IPR000150">
    <property type="entry name" value="Cof"/>
</dbReference>
<dbReference type="CDD" id="cd07517">
    <property type="entry name" value="HAD_HPP"/>
    <property type="match status" value="1"/>
</dbReference>
<dbReference type="SFLD" id="SFLDG01140">
    <property type="entry name" value="C2.B:_Phosphomannomutase_and_P"/>
    <property type="match status" value="1"/>
</dbReference>
<dbReference type="Gene3D" id="3.30.1240.10">
    <property type="match status" value="1"/>
</dbReference>
<proteinExistence type="predicted"/>
<dbReference type="GO" id="GO:0000287">
    <property type="term" value="F:magnesium ion binding"/>
    <property type="evidence" value="ECO:0007669"/>
    <property type="project" value="TreeGrafter"/>
</dbReference>
<dbReference type="OrthoDB" id="9810101at2"/>
<dbReference type="NCBIfam" id="TIGR00099">
    <property type="entry name" value="Cof-subfamily"/>
    <property type="match status" value="1"/>
</dbReference>
<dbReference type="SUPFAM" id="SSF56784">
    <property type="entry name" value="HAD-like"/>
    <property type="match status" value="1"/>
</dbReference>
<dbReference type="InterPro" id="IPR036412">
    <property type="entry name" value="HAD-like_sf"/>
</dbReference>
<name>A0A544TRT0_9BACI</name>
<dbReference type="RefSeq" id="WP_142642127.1">
    <property type="nucleotide sequence ID" value="NZ_VDGI01000007.1"/>
</dbReference>
<dbReference type="SFLD" id="SFLDS00003">
    <property type="entry name" value="Haloacid_Dehalogenase"/>
    <property type="match status" value="1"/>
</dbReference>
<dbReference type="GO" id="GO:0016791">
    <property type="term" value="F:phosphatase activity"/>
    <property type="evidence" value="ECO:0007669"/>
    <property type="project" value="TreeGrafter"/>
</dbReference>
<accession>A0A544TRT0</accession>
<dbReference type="InterPro" id="IPR023214">
    <property type="entry name" value="HAD_sf"/>
</dbReference>
<sequence>MENKILFFDIDGTILDNDKNIPVGVKEAIDEAKENGHEVVISTGRSPFTAKFVLEQLNIDSFICYNGQIVQYKGNVIHKGILDKKELQRLTDFATVRDQPLVYMDSYEMVSNLPEHQDVFESISSLKISYPRKAENFFLTNDIHQALIFCDAEVQKEYEHVFPNLKFVRWHRVSCDVLPKGVSKAKGIEILLNHLSKSPEDAIAFGDGLNDLEMLQFVGTGVAMGNSVEGLKQYATFVTDHVSENGLINALKKLNLIR</sequence>
<dbReference type="Gene3D" id="3.40.50.1000">
    <property type="entry name" value="HAD superfamily/HAD-like"/>
    <property type="match status" value="1"/>
</dbReference>
<dbReference type="PANTHER" id="PTHR10000:SF25">
    <property type="entry name" value="PHOSPHATASE YKRA-RELATED"/>
    <property type="match status" value="1"/>
</dbReference>
<comment type="caution">
    <text evidence="1">The sequence shown here is derived from an EMBL/GenBank/DDBJ whole genome shotgun (WGS) entry which is preliminary data.</text>
</comment>
<reference evidence="1 2" key="1">
    <citation type="submission" date="2019-06" db="EMBL/GenBank/DDBJ databases">
        <title>Psychrobacillus vulpis sp. nov., a new species isolated from feces of a red fox that inhabits in The Tablas de Daimiel Natural Park, Albacete, Spain.</title>
        <authorList>
            <person name="Rodriguez M."/>
            <person name="Reina J.C."/>
            <person name="Bejar V."/>
            <person name="Llamas I."/>
        </authorList>
    </citation>
    <scope>NUCLEOTIDE SEQUENCE [LARGE SCALE GENOMIC DNA]</scope>
    <source>
        <strain evidence="1 2">Z8</strain>
    </source>
</reference>
<dbReference type="PANTHER" id="PTHR10000">
    <property type="entry name" value="PHOSPHOSERINE PHOSPHATASE"/>
    <property type="match status" value="1"/>
</dbReference>
<dbReference type="EMBL" id="VDGI01000007">
    <property type="protein sequence ID" value="TQR20149.1"/>
    <property type="molecule type" value="Genomic_DNA"/>
</dbReference>
<dbReference type="SFLD" id="SFLDG01144">
    <property type="entry name" value="C2.B.4:_PGP_Like"/>
    <property type="match status" value="1"/>
</dbReference>